<dbReference type="Pfam" id="PF12854">
    <property type="entry name" value="PPR_1"/>
    <property type="match status" value="1"/>
</dbReference>
<dbReference type="InterPro" id="IPR011990">
    <property type="entry name" value="TPR-like_helical_dom_sf"/>
</dbReference>
<feature type="repeat" description="PPR" evidence="3">
    <location>
        <begin position="179"/>
        <end position="213"/>
    </location>
</feature>
<dbReference type="PANTHER" id="PTHR47447">
    <property type="entry name" value="OS03G0856100 PROTEIN"/>
    <property type="match status" value="1"/>
</dbReference>
<proteinExistence type="inferred from homology"/>
<name>A0A426YCI7_ENSVE</name>
<gene>
    <name evidence="4" type="ORF">B296_00052412</name>
</gene>
<dbReference type="AlphaFoldDB" id="A0A426YCI7"/>
<feature type="repeat" description="PPR" evidence="3">
    <location>
        <begin position="357"/>
        <end position="391"/>
    </location>
</feature>
<reference evidence="4 5" key="1">
    <citation type="journal article" date="2014" name="Agronomy (Basel)">
        <title>A Draft Genome Sequence for Ensete ventricosum, the Drought-Tolerant Tree Against Hunger.</title>
        <authorList>
            <person name="Harrison J."/>
            <person name="Moore K.A."/>
            <person name="Paszkiewicz K."/>
            <person name="Jones T."/>
            <person name="Grant M."/>
            <person name="Ambacheew D."/>
            <person name="Muzemil S."/>
            <person name="Studholme D.J."/>
        </authorList>
    </citation>
    <scope>NUCLEOTIDE SEQUENCE [LARGE SCALE GENOMIC DNA]</scope>
</reference>
<dbReference type="PANTHER" id="PTHR47447:SF28">
    <property type="entry name" value="PENTACOTRIPEPTIDE-REPEAT REGION OF PRORP DOMAIN-CONTAINING PROTEIN"/>
    <property type="match status" value="1"/>
</dbReference>
<evidence type="ECO:0000256" key="1">
    <source>
        <dbReference type="ARBA" id="ARBA00007626"/>
    </source>
</evidence>
<evidence type="ECO:0000256" key="3">
    <source>
        <dbReference type="PROSITE-ProRule" id="PRU00708"/>
    </source>
</evidence>
<dbReference type="Pfam" id="PF01535">
    <property type="entry name" value="PPR"/>
    <property type="match status" value="1"/>
</dbReference>
<organism evidence="4 5">
    <name type="scientific">Ensete ventricosum</name>
    <name type="common">Abyssinian banana</name>
    <name type="synonym">Musa ensete</name>
    <dbReference type="NCBI Taxonomy" id="4639"/>
    <lineage>
        <taxon>Eukaryota</taxon>
        <taxon>Viridiplantae</taxon>
        <taxon>Streptophyta</taxon>
        <taxon>Embryophyta</taxon>
        <taxon>Tracheophyta</taxon>
        <taxon>Spermatophyta</taxon>
        <taxon>Magnoliopsida</taxon>
        <taxon>Liliopsida</taxon>
        <taxon>Zingiberales</taxon>
        <taxon>Musaceae</taxon>
        <taxon>Ensete</taxon>
    </lineage>
</organism>
<dbReference type="Pfam" id="PF13812">
    <property type="entry name" value="PPR_3"/>
    <property type="match status" value="1"/>
</dbReference>
<dbReference type="Gene3D" id="1.25.40.10">
    <property type="entry name" value="Tetratricopeptide repeat domain"/>
    <property type="match status" value="3"/>
</dbReference>
<dbReference type="Pfam" id="PF13041">
    <property type="entry name" value="PPR_2"/>
    <property type="match status" value="1"/>
</dbReference>
<dbReference type="NCBIfam" id="TIGR00756">
    <property type="entry name" value="PPR"/>
    <property type="match status" value="3"/>
</dbReference>
<evidence type="ECO:0000313" key="5">
    <source>
        <dbReference type="Proteomes" id="UP000287651"/>
    </source>
</evidence>
<comment type="caution">
    <text evidence="4">The sequence shown here is derived from an EMBL/GenBank/DDBJ whole genome shotgun (WGS) entry which is preliminary data.</text>
</comment>
<dbReference type="EMBL" id="AMZH03013353">
    <property type="protein sequence ID" value="RRT49431.1"/>
    <property type="molecule type" value="Genomic_DNA"/>
</dbReference>
<dbReference type="PROSITE" id="PS51375">
    <property type="entry name" value="PPR"/>
    <property type="match status" value="5"/>
</dbReference>
<protein>
    <recommendedName>
        <fullName evidence="6">Pentacotripeptide-repeat region of PRORP domain-containing protein</fullName>
    </recommendedName>
</protein>
<evidence type="ECO:0000313" key="4">
    <source>
        <dbReference type="EMBL" id="RRT49431.1"/>
    </source>
</evidence>
<accession>A0A426YCI7</accession>
<evidence type="ECO:0008006" key="6">
    <source>
        <dbReference type="Google" id="ProtNLM"/>
    </source>
</evidence>
<comment type="similarity">
    <text evidence="1">Belongs to the PPR family. P subfamily.</text>
</comment>
<evidence type="ECO:0000256" key="2">
    <source>
        <dbReference type="ARBA" id="ARBA00022737"/>
    </source>
</evidence>
<sequence length="491" mass="53383">MAAFSPFSRRLCSETQVLSSLLSRLLSSTAVAAIDDTASDFWRLLRSNSGHPSLERTLSRSLSNTKLTAPVVESVLRQSSAAAAKDDDDRALALRFFVWAGLQPNHRHSAAAYLAACDALHLPRHPYFLSQLLDSYRAAGFPVCVKTFKILLNLCRHGNLPDVALALLRRMPEFNCRPDNSSYNAVLRLLADAGRGGAVAALLEEMTEARLIPDVITYVSAVRGLSASGQIGVARGLHGQMQAYGCVPNVVVYSALLDGACACGDLKSAMELLVEMERELEATCAPNVVTYTCLIKCLCDQGQLGDALGILDRMGQRGCSPNQVTVRTLVDGFCSQGHVNGAHKLIERVAGEGAVSTADCYSVLVVCLLRIQDIEGAEKVLGRMLEKGDRPSGLACNSLMRELCERRRFVDTCRLLEMEEKGLVCIDFDVYSRLLLGFCEEGHMNEALRLAAKVVERETPLRADCVDGVVEVLSESGEHALASHIMRLKQP</sequence>
<keyword evidence="2" id="KW-0677">Repeat</keyword>
<feature type="repeat" description="PPR" evidence="3">
    <location>
        <begin position="287"/>
        <end position="321"/>
    </location>
</feature>
<dbReference type="InterPro" id="IPR002885">
    <property type="entry name" value="PPR_rpt"/>
</dbReference>
<feature type="repeat" description="PPR" evidence="3">
    <location>
        <begin position="214"/>
        <end position="248"/>
    </location>
</feature>
<feature type="repeat" description="PPR" evidence="3">
    <location>
        <begin position="249"/>
        <end position="279"/>
    </location>
</feature>
<dbReference type="Proteomes" id="UP000287651">
    <property type="component" value="Unassembled WGS sequence"/>
</dbReference>